<organism evidence="2 3">
    <name type="scientific">Kipferlia bialata</name>
    <dbReference type="NCBI Taxonomy" id="797122"/>
    <lineage>
        <taxon>Eukaryota</taxon>
        <taxon>Metamonada</taxon>
        <taxon>Carpediemonas-like organisms</taxon>
        <taxon>Kipferlia</taxon>
    </lineage>
</organism>
<protein>
    <submittedName>
        <fullName evidence="2">Uncharacterized protein</fullName>
    </submittedName>
</protein>
<sequence>VSLASTSIGDPVSVALAQALMERQGPKLGRALCGRMPMQGISLAGMLAQQRSQAPPSPASLPVTVRQMVAKPWPLARSKRPRGREVELSFPHTDRKRRQVQH</sequence>
<comment type="caution">
    <text evidence="2">The sequence shown here is derived from an EMBL/GenBank/DDBJ whole genome shotgun (WGS) entry which is preliminary data.</text>
</comment>
<keyword evidence="3" id="KW-1185">Reference proteome</keyword>
<dbReference type="AlphaFoldDB" id="A0A9K3D851"/>
<feature type="non-terminal residue" evidence="2">
    <location>
        <position position="102"/>
    </location>
</feature>
<name>A0A9K3D851_9EUKA</name>
<gene>
    <name evidence="2" type="ORF">KIPB_012473</name>
</gene>
<evidence type="ECO:0000313" key="2">
    <source>
        <dbReference type="EMBL" id="GIQ89871.1"/>
    </source>
</evidence>
<dbReference type="Proteomes" id="UP000265618">
    <property type="component" value="Unassembled WGS sequence"/>
</dbReference>
<evidence type="ECO:0000313" key="3">
    <source>
        <dbReference type="Proteomes" id="UP000265618"/>
    </source>
</evidence>
<feature type="region of interest" description="Disordered" evidence="1">
    <location>
        <begin position="75"/>
        <end position="102"/>
    </location>
</feature>
<accession>A0A9K3D851</accession>
<dbReference type="EMBL" id="BDIP01005527">
    <property type="protein sequence ID" value="GIQ89871.1"/>
    <property type="molecule type" value="Genomic_DNA"/>
</dbReference>
<reference evidence="2 3" key="1">
    <citation type="journal article" date="2018" name="PLoS ONE">
        <title>The draft genome of Kipferlia bialata reveals reductive genome evolution in fornicate parasites.</title>
        <authorList>
            <person name="Tanifuji G."/>
            <person name="Takabayashi S."/>
            <person name="Kume K."/>
            <person name="Takagi M."/>
            <person name="Nakayama T."/>
            <person name="Kamikawa R."/>
            <person name="Inagaki Y."/>
            <person name="Hashimoto T."/>
        </authorList>
    </citation>
    <scope>NUCLEOTIDE SEQUENCE [LARGE SCALE GENOMIC DNA]</scope>
    <source>
        <strain evidence="2">NY0173</strain>
    </source>
</reference>
<proteinExistence type="predicted"/>
<evidence type="ECO:0000256" key="1">
    <source>
        <dbReference type="SAM" id="MobiDB-lite"/>
    </source>
</evidence>